<evidence type="ECO:0000313" key="3">
    <source>
        <dbReference type="Proteomes" id="UP000541444"/>
    </source>
</evidence>
<evidence type="ECO:0000256" key="1">
    <source>
        <dbReference type="SAM" id="MobiDB-lite"/>
    </source>
</evidence>
<accession>A0A7J7NZH1</accession>
<feature type="compositionally biased region" description="Acidic residues" evidence="1">
    <location>
        <begin position="85"/>
        <end position="97"/>
    </location>
</feature>
<evidence type="ECO:0000313" key="2">
    <source>
        <dbReference type="EMBL" id="KAF6172589.1"/>
    </source>
</evidence>
<sequence length="170" mass="19185">MSYYPLLDHLGGLQHFEDLVAGYFRERARYSISLQGLIEGAPVGSLDVLSEDFMGMTSSSTSEFSKTDPRDSSENVETISQKSDDIDDDDDDDDDDTYMYEEDDTFVFDEESFLQAQFDEIANAPPGVEVSVSFKEEDKAMEDSIKAAKEKEEEEKALAKFISLRILIQL</sequence>
<dbReference type="AlphaFoldDB" id="A0A7J7NZH1"/>
<organism evidence="2 3">
    <name type="scientific">Kingdonia uniflora</name>
    <dbReference type="NCBI Taxonomy" id="39325"/>
    <lineage>
        <taxon>Eukaryota</taxon>
        <taxon>Viridiplantae</taxon>
        <taxon>Streptophyta</taxon>
        <taxon>Embryophyta</taxon>
        <taxon>Tracheophyta</taxon>
        <taxon>Spermatophyta</taxon>
        <taxon>Magnoliopsida</taxon>
        <taxon>Ranunculales</taxon>
        <taxon>Circaeasteraceae</taxon>
        <taxon>Kingdonia</taxon>
    </lineage>
</organism>
<keyword evidence="3" id="KW-1185">Reference proteome</keyword>
<protein>
    <submittedName>
        <fullName evidence="2">Uncharacterized protein</fullName>
    </submittedName>
</protein>
<dbReference type="EMBL" id="JACGCM010000424">
    <property type="protein sequence ID" value="KAF6172589.1"/>
    <property type="molecule type" value="Genomic_DNA"/>
</dbReference>
<proteinExistence type="predicted"/>
<comment type="caution">
    <text evidence="2">The sequence shown here is derived from an EMBL/GenBank/DDBJ whole genome shotgun (WGS) entry which is preliminary data.</text>
</comment>
<feature type="region of interest" description="Disordered" evidence="1">
    <location>
        <begin position="57"/>
        <end position="97"/>
    </location>
</feature>
<reference evidence="2 3" key="1">
    <citation type="journal article" date="2020" name="IScience">
        <title>Genome Sequencing of the Endangered Kingdonia uniflora (Circaeasteraceae, Ranunculales) Reveals Potential Mechanisms of Evolutionary Specialization.</title>
        <authorList>
            <person name="Sun Y."/>
            <person name="Deng T."/>
            <person name="Zhang A."/>
            <person name="Moore M.J."/>
            <person name="Landis J.B."/>
            <person name="Lin N."/>
            <person name="Zhang H."/>
            <person name="Zhang X."/>
            <person name="Huang J."/>
            <person name="Zhang X."/>
            <person name="Sun H."/>
            <person name="Wang H."/>
        </authorList>
    </citation>
    <scope>NUCLEOTIDE SEQUENCE [LARGE SCALE GENOMIC DNA]</scope>
    <source>
        <strain evidence="2">TB1705</strain>
        <tissue evidence="2">Leaf</tissue>
    </source>
</reference>
<name>A0A7J7NZH1_9MAGN</name>
<dbReference type="Proteomes" id="UP000541444">
    <property type="component" value="Unassembled WGS sequence"/>
</dbReference>
<gene>
    <name evidence="2" type="ORF">GIB67_008157</name>
</gene>